<dbReference type="EMBL" id="CM044707">
    <property type="protein sequence ID" value="KAI5652353.1"/>
    <property type="molecule type" value="Genomic_DNA"/>
</dbReference>
<reference evidence="2" key="1">
    <citation type="journal article" date="2023" name="Nat. Plants">
        <title>Single-cell RNA sequencing provides a high-resolution roadmap for understanding the multicellular compartmentation of specialized metabolism.</title>
        <authorList>
            <person name="Sun S."/>
            <person name="Shen X."/>
            <person name="Li Y."/>
            <person name="Li Y."/>
            <person name="Wang S."/>
            <person name="Li R."/>
            <person name="Zhang H."/>
            <person name="Shen G."/>
            <person name="Guo B."/>
            <person name="Wei J."/>
            <person name="Xu J."/>
            <person name="St-Pierre B."/>
            <person name="Chen S."/>
            <person name="Sun C."/>
        </authorList>
    </citation>
    <scope>NUCLEOTIDE SEQUENCE [LARGE SCALE GENOMIC DNA]</scope>
</reference>
<evidence type="ECO:0000313" key="1">
    <source>
        <dbReference type="EMBL" id="KAI5652353.1"/>
    </source>
</evidence>
<protein>
    <submittedName>
        <fullName evidence="1">Uncharacterized protein</fullName>
    </submittedName>
</protein>
<comment type="caution">
    <text evidence="1">The sequence shown here is derived from an EMBL/GenBank/DDBJ whole genome shotgun (WGS) entry which is preliminary data.</text>
</comment>
<keyword evidence="2" id="KW-1185">Reference proteome</keyword>
<dbReference type="Proteomes" id="UP001060085">
    <property type="component" value="Linkage Group LG07"/>
</dbReference>
<name>A0ACB9ZWX0_CATRO</name>
<organism evidence="1 2">
    <name type="scientific">Catharanthus roseus</name>
    <name type="common">Madagascar periwinkle</name>
    <name type="synonym">Vinca rosea</name>
    <dbReference type="NCBI Taxonomy" id="4058"/>
    <lineage>
        <taxon>Eukaryota</taxon>
        <taxon>Viridiplantae</taxon>
        <taxon>Streptophyta</taxon>
        <taxon>Embryophyta</taxon>
        <taxon>Tracheophyta</taxon>
        <taxon>Spermatophyta</taxon>
        <taxon>Magnoliopsida</taxon>
        <taxon>eudicotyledons</taxon>
        <taxon>Gunneridae</taxon>
        <taxon>Pentapetalae</taxon>
        <taxon>asterids</taxon>
        <taxon>lamiids</taxon>
        <taxon>Gentianales</taxon>
        <taxon>Apocynaceae</taxon>
        <taxon>Rauvolfioideae</taxon>
        <taxon>Vinceae</taxon>
        <taxon>Catharanthinae</taxon>
        <taxon>Catharanthus</taxon>
    </lineage>
</organism>
<sequence>MGTKIEKKIEKELDSSSNSNTLESSPMTSSHFCNRSFEALLRKLNDAVWAYHTSYKTPIEMPPFRLLFGKSCHLLVELEHIAYWAIKALNFYLKQAGSNRKLQVMDLCSIFVITFSRLTLEHMGHC</sequence>
<gene>
    <name evidence="1" type="ORF">M9H77_29540</name>
</gene>
<accession>A0ACB9ZWX0</accession>
<evidence type="ECO:0000313" key="2">
    <source>
        <dbReference type="Proteomes" id="UP001060085"/>
    </source>
</evidence>
<proteinExistence type="predicted"/>